<protein>
    <submittedName>
        <fullName evidence="1">Uncharacterized protein</fullName>
    </submittedName>
</protein>
<accession>A0A7S6VV71</accession>
<name>A0A7S6VV71_9GAMM</name>
<dbReference type="EMBL" id="CP048659">
    <property type="protein sequence ID" value="QOW45509.1"/>
    <property type="molecule type" value="Genomic_DNA"/>
</dbReference>
<organism evidence="1 2">
    <name type="scientific">Acinetobacter piscicola</name>
    <dbReference type="NCBI Taxonomy" id="2006115"/>
    <lineage>
        <taxon>Bacteria</taxon>
        <taxon>Pseudomonadati</taxon>
        <taxon>Pseudomonadota</taxon>
        <taxon>Gammaproteobacteria</taxon>
        <taxon>Moraxellales</taxon>
        <taxon>Moraxellaceae</taxon>
        <taxon>Acinetobacter</taxon>
    </lineage>
</organism>
<proteinExistence type="predicted"/>
<keyword evidence="2" id="KW-1185">Reference proteome</keyword>
<dbReference type="Proteomes" id="UP000593966">
    <property type="component" value="Chromosome"/>
</dbReference>
<reference evidence="1 2" key="1">
    <citation type="submission" date="2020-02" db="EMBL/GenBank/DDBJ databases">
        <title>Tigecycline-resistant Acinetobacter species from pigs and migratory birds.</title>
        <authorList>
            <person name="Chen C."/>
            <person name="Sun J."/>
            <person name="Liao X.-P."/>
            <person name="Liu Y.-H."/>
        </authorList>
    </citation>
    <scope>NUCLEOTIDE SEQUENCE [LARGE SCALE GENOMIC DNA]</scope>
    <source>
        <strain evidence="1 2">YH12207_T</strain>
    </source>
</reference>
<dbReference type="AlphaFoldDB" id="A0A7S6VV71"/>
<dbReference type="RefSeq" id="WP_180044820.1">
    <property type="nucleotide sequence ID" value="NZ_CP048659.1"/>
</dbReference>
<sequence length="98" mass="11686">MEIISQSQEVIHFGKYRGTALTDLKHSYVRWLLTLENLNAALREKLNQLPWVQEELARERDFQRRKALAIMLSKPCFQRDTRYSANQRIAYNNAKYNN</sequence>
<gene>
    <name evidence="1" type="ORF">G0028_06115</name>
</gene>
<evidence type="ECO:0000313" key="1">
    <source>
        <dbReference type="EMBL" id="QOW45509.1"/>
    </source>
</evidence>
<evidence type="ECO:0000313" key="2">
    <source>
        <dbReference type="Proteomes" id="UP000593966"/>
    </source>
</evidence>